<dbReference type="PANTHER" id="PTHR37494">
    <property type="entry name" value="HEMAGGLUTININ"/>
    <property type="match status" value="1"/>
</dbReference>
<dbReference type="Proteomes" id="UP001595693">
    <property type="component" value="Unassembled WGS sequence"/>
</dbReference>
<name>A0ABV8DHY2_9BURK</name>
<proteinExistence type="predicted"/>
<dbReference type="Pfam" id="PF05345">
    <property type="entry name" value="He_PIG"/>
    <property type="match status" value="2"/>
</dbReference>
<reference evidence="2" key="1">
    <citation type="journal article" date="2019" name="Int. J. Syst. Evol. Microbiol.">
        <title>The Global Catalogue of Microorganisms (GCM) 10K type strain sequencing project: providing services to taxonomists for standard genome sequencing and annotation.</title>
        <authorList>
            <consortium name="The Broad Institute Genomics Platform"/>
            <consortium name="The Broad Institute Genome Sequencing Center for Infectious Disease"/>
            <person name="Wu L."/>
            <person name="Ma J."/>
        </authorList>
    </citation>
    <scope>NUCLEOTIDE SEQUENCE [LARGE SCALE GENOMIC DNA]</scope>
    <source>
        <strain evidence="2">CCUG 2113</strain>
    </source>
</reference>
<dbReference type="SUPFAM" id="SSF49313">
    <property type="entry name" value="Cadherin-like"/>
    <property type="match status" value="2"/>
</dbReference>
<accession>A0ABV8DHY2</accession>
<dbReference type="EMBL" id="JBHSAJ010000069">
    <property type="protein sequence ID" value="MFC3937600.1"/>
    <property type="molecule type" value="Genomic_DNA"/>
</dbReference>
<dbReference type="InterPro" id="IPR013783">
    <property type="entry name" value="Ig-like_fold"/>
</dbReference>
<dbReference type="Gene3D" id="2.60.40.10">
    <property type="entry name" value="Immunoglobulins"/>
    <property type="match status" value="2"/>
</dbReference>
<dbReference type="InterPro" id="IPR015919">
    <property type="entry name" value="Cadherin-like_sf"/>
</dbReference>
<gene>
    <name evidence="1" type="ORF">ACFOW3_23505</name>
</gene>
<evidence type="ECO:0000313" key="1">
    <source>
        <dbReference type="EMBL" id="MFC3937600.1"/>
    </source>
</evidence>
<organism evidence="1 2">
    <name type="scientific">Acidovorax facilis</name>
    <dbReference type="NCBI Taxonomy" id="12917"/>
    <lineage>
        <taxon>Bacteria</taxon>
        <taxon>Pseudomonadati</taxon>
        <taxon>Pseudomonadota</taxon>
        <taxon>Betaproteobacteria</taxon>
        <taxon>Burkholderiales</taxon>
        <taxon>Comamonadaceae</taxon>
        <taxon>Acidovorax</taxon>
    </lineage>
</organism>
<comment type="caution">
    <text evidence="1">The sequence shown here is derived from an EMBL/GenBank/DDBJ whole genome shotgun (WGS) entry which is preliminary data.</text>
</comment>
<evidence type="ECO:0000313" key="2">
    <source>
        <dbReference type="Proteomes" id="UP001595693"/>
    </source>
</evidence>
<keyword evidence="2" id="KW-1185">Reference proteome</keyword>
<sequence>MTARAAQALRTGLRRFTTWIGVASLVLWAASVAAQDITVTPSSIPTPALGVPYSVTFVGSDGVAPYQFLVSAGLLPAGLSLSGTGDLTGTPTSSAPYSFTITVSDALGRELDLLGAGTVTGALTITPPPVLVANTAYSGQIQVTGGTGPYTFTVNSGPLPPGMTLGPNGLLSGTPTTPGLYVLVIQVTDANGLSSTITLNLQVMALSTGIPVNDPWMLVLAALGLGWLGRRQIRQQQGRGR</sequence>
<dbReference type="PANTHER" id="PTHR37494:SF1">
    <property type="entry name" value="STAPHYLOCOCCUS AUREUS SURFACE PROTEIN A"/>
    <property type="match status" value="1"/>
</dbReference>
<protein>
    <submittedName>
        <fullName evidence="1">Ig domain-containing protein</fullName>
    </submittedName>
</protein>
<dbReference type="RefSeq" id="WP_055402209.1">
    <property type="nucleotide sequence ID" value="NZ_JAMXAX010000126.1"/>
</dbReference>